<dbReference type="OrthoDB" id="5244399at2"/>
<name>A0A163QWC5_9BACL</name>
<dbReference type="GO" id="GO:0009306">
    <property type="term" value="P:protein secretion"/>
    <property type="evidence" value="ECO:0007669"/>
    <property type="project" value="InterPro"/>
</dbReference>
<dbReference type="RefSeq" id="WP_066240741.1">
    <property type="nucleotide sequence ID" value="NZ_LRFC01000023.1"/>
</dbReference>
<dbReference type="AlphaFoldDB" id="A0A163QWC5"/>
<evidence type="ECO:0000313" key="2">
    <source>
        <dbReference type="Proteomes" id="UP000076567"/>
    </source>
</evidence>
<sequence>MNEHKKEAVALKYNPEESSSPIIIAKGKGETADRIVQRASDYNIPIQEDPSLVHLLSKLDIDQSIPEELFEVVAELFAFIYQLDKEAKKTT</sequence>
<dbReference type="Gene3D" id="3.40.1690.10">
    <property type="entry name" value="secretion proteins EscU"/>
    <property type="match status" value="1"/>
</dbReference>
<dbReference type="Proteomes" id="UP000076567">
    <property type="component" value="Unassembled WGS sequence"/>
</dbReference>
<evidence type="ECO:0000313" key="1">
    <source>
        <dbReference type="EMBL" id="KZE65856.1"/>
    </source>
</evidence>
<accession>A0A163QWC5</accession>
<dbReference type="Pfam" id="PF01312">
    <property type="entry name" value="Bac_export_2"/>
    <property type="match status" value="1"/>
</dbReference>
<keyword evidence="2" id="KW-1185">Reference proteome</keyword>
<dbReference type="InterPro" id="IPR029025">
    <property type="entry name" value="T3SS_substrate_exporter_C"/>
</dbReference>
<reference evidence="2" key="1">
    <citation type="submission" date="2016-01" db="EMBL/GenBank/DDBJ databases">
        <title>Draft genome of Chromobacterium sp. F49.</title>
        <authorList>
            <person name="Hong K.W."/>
        </authorList>
    </citation>
    <scope>NUCLEOTIDE SEQUENCE [LARGE SCALE GENOMIC DNA]</scope>
    <source>
        <strain evidence="2">P7IIIA</strain>
    </source>
</reference>
<dbReference type="PANTHER" id="PTHR30531">
    <property type="entry name" value="FLAGELLAR BIOSYNTHETIC PROTEIN FLHB"/>
    <property type="match status" value="1"/>
</dbReference>
<comment type="caution">
    <text evidence="1">The sequence shown here is derived from an EMBL/GenBank/DDBJ whole genome shotgun (WGS) entry which is preliminary data.</text>
</comment>
<protein>
    <submittedName>
        <fullName evidence="1">Type III secretion system protein</fullName>
    </submittedName>
</protein>
<dbReference type="EMBL" id="LRFC01000023">
    <property type="protein sequence ID" value="KZE65856.1"/>
    <property type="molecule type" value="Genomic_DNA"/>
</dbReference>
<dbReference type="PANTHER" id="PTHR30531:SF12">
    <property type="entry name" value="FLAGELLAR BIOSYNTHETIC PROTEIN FLHB"/>
    <property type="match status" value="1"/>
</dbReference>
<gene>
    <name evidence="1" type="ORF">AWM68_05610</name>
</gene>
<dbReference type="SUPFAM" id="SSF160544">
    <property type="entry name" value="EscU C-terminal domain-like"/>
    <property type="match status" value="1"/>
</dbReference>
<dbReference type="InterPro" id="IPR006135">
    <property type="entry name" value="T3SS_substrate_exporter"/>
</dbReference>
<organism evidence="1 2">
    <name type="scientific">Fictibacillus phosphorivorans</name>
    <dbReference type="NCBI Taxonomy" id="1221500"/>
    <lineage>
        <taxon>Bacteria</taxon>
        <taxon>Bacillati</taxon>
        <taxon>Bacillota</taxon>
        <taxon>Bacilli</taxon>
        <taxon>Bacillales</taxon>
        <taxon>Fictibacillaceae</taxon>
        <taxon>Fictibacillus</taxon>
    </lineage>
</organism>
<proteinExistence type="predicted"/>
<dbReference type="GO" id="GO:0005886">
    <property type="term" value="C:plasma membrane"/>
    <property type="evidence" value="ECO:0007669"/>
    <property type="project" value="TreeGrafter"/>
</dbReference>